<evidence type="ECO:0000313" key="5">
    <source>
        <dbReference type="EMBL" id="MBO8441337.1"/>
    </source>
</evidence>
<dbReference type="EMBL" id="JADIMP010000050">
    <property type="protein sequence ID" value="MBO8441337.1"/>
    <property type="molecule type" value="Genomic_DNA"/>
</dbReference>
<proteinExistence type="inferred from homology"/>
<dbReference type="NCBIfam" id="TIGR00186">
    <property type="entry name" value="rRNA_methyl_3"/>
    <property type="match status" value="1"/>
</dbReference>
<sequence length="248" mass="27449">MKESNNLIYGRHSVKEALVAEQQINKIFVQKGLNNSTIKYLVSLSKQKHIPVAYVPKTKLDKLTINGNHQGVVLSIPVIDYKKLDDVLNLAKSNNEDPLIIILDSIEDPHNLGSILRTADAVRIHGIFIPKRHAVGLTDVVAKTSVGAVEHVPVVRVTNLVNLVKKLKELGFWVWGTDMKGKDYRYLNAKGPTAIVVGNEGKGISRLLKQQMDGMLNIPMIGHVQSLNASVAASLLMYQAYNSRYPLN</sequence>
<dbReference type="Pfam" id="PF08032">
    <property type="entry name" value="SpoU_sub_bind"/>
    <property type="match status" value="1"/>
</dbReference>
<comment type="similarity">
    <text evidence="1">Belongs to the class IV-like SAM-binding methyltransferase superfamily. RNA methyltransferase TrmH family.</text>
</comment>
<dbReference type="InterPro" id="IPR001537">
    <property type="entry name" value="SpoU_MeTrfase"/>
</dbReference>
<dbReference type="CDD" id="cd18103">
    <property type="entry name" value="SpoU-like_RlmB"/>
    <property type="match status" value="1"/>
</dbReference>
<keyword evidence="2" id="KW-0489">Methyltransferase</keyword>
<comment type="caution">
    <text evidence="5">The sequence shown here is derived from an EMBL/GenBank/DDBJ whole genome shotgun (WGS) entry which is preliminary data.</text>
</comment>
<dbReference type="GO" id="GO:0008173">
    <property type="term" value="F:RNA methyltransferase activity"/>
    <property type="evidence" value="ECO:0007669"/>
    <property type="project" value="InterPro"/>
</dbReference>
<reference evidence="5" key="2">
    <citation type="journal article" date="2021" name="PeerJ">
        <title>Extensive microbial diversity within the chicken gut microbiome revealed by metagenomics and culture.</title>
        <authorList>
            <person name="Gilroy R."/>
            <person name="Ravi A."/>
            <person name="Getino M."/>
            <person name="Pursley I."/>
            <person name="Horton D.L."/>
            <person name="Alikhan N.F."/>
            <person name="Baker D."/>
            <person name="Gharbi K."/>
            <person name="Hall N."/>
            <person name="Watson M."/>
            <person name="Adriaenssens E.M."/>
            <person name="Foster-Nyarko E."/>
            <person name="Jarju S."/>
            <person name="Secka A."/>
            <person name="Antonio M."/>
            <person name="Oren A."/>
            <person name="Chaudhuri R.R."/>
            <person name="La Ragione R."/>
            <person name="Hildebrand F."/>
            <person name="Pallen M.J."/>
        </authorList>
    </citation>
    <scope>NUCLEOTIDE SEQUENCE</scope>
    <source>
        <strain evidence="5">C6-149</strain>
    </source>
</reference>
<dbReference type="FunFam" id="3.40.1280.10:FF:000008">
    <property type="entry name" value="Group 3 RNA methyltransferase TrmH"/>
    <property type="match status" value="1"/>
</dbReference>
<dbReference type="GO" id="GO:0003723">
    <property type="term" value="F:RNA binding"/>
    <property type="evidence" value="ECO:0007669"/>
    <property type="project" value="InterPro"/>
</dbReference>
<keyword evidence="3" id="KW-0808">Transferase</keyword>
<dbReference type="AlphaFoldDB" id="A0A9D9E694"/>
<name>A0A9D9E694_9LACO</name>
<evidence type="ECO:0000259" key="4">
    <source>
        <dbReference type="SMART" id="SM00967"/>
    </source>
</evidence>
<dbReference type="InterPro" id="IPR029028">
    <property type="entry name" value="Alpha/beta_knot_MTases"/>
</dbReference>
<gene>
    <name evidence="5" type="primary">rlmB</name>
    <name evidence="5" type="ORF">IAA89_02695</name>
</gene>
<evidence type="ECO:0000256" key="3">
    <source>
        <dbReference type="ARBA" id="ARBA00022679"/>
    </source>
</evidence>
<dbReference type="InterPro" id="IPR013123">
    <property type="entry name" value="SpoU_subst-bd"/>
</dbReference>
<dbReference type="SUPFAM" id="SSF55315">
    <property type="entry name" value="L30e-like"/>
    <property type="match status" value="1"/>
</dbReference>
<dbReference type="SUPFAM" id="SSF75217">
    <property type="entry name" value="alpha/beta knot"/>
    <property type="match status" value="1"/>
</dbReference>
<dbReference type="SMART" id="SM00967">
    <property type="entry name" value="SpoU_sub_bind"/>
    <property type="match status" value="1"/>
</dbReference>
<dbReference type="PANTHER" id="PTHR46429:SF1">
    <property type="entry name" value="23S RRNA (GUANOSINE-2'-O-)-METHYLTRANSFERASE RLMB"/>
    <property type="match status" value="1"/>
</dbReference>
<dbReference type="GO" id="GO:0032259">
    <property type="term" value="P:methylation"/>
    <property type="evidence" value="ECO:0007669"/>
    <property type="project" value="UniProtKB-KW"/>
</dbReference>
<dbReference type="Gene3D" id="3.30.1330.30">
    <property type="match status" value="1"/>
</dbReference>
<reference evidence="5" key="1">
    <citation type="submission" date="2020-10" db="EMBL/GenBank/DDBJ databases">
        <authorList>
            <person name="Gilroy R."/>
        </authorList>
    </citation>
    <scope>NUCLEOTIDE SEQUENCE</scope>
    <source>
        <strain evidence="5">C6-149</strain>
    </source>
</reference>
<dbReference type="Proteomes" id="UP000823614">
    <property type="component" value="Unassembled WGS sequence"/>
</dbReference>
<dbReference type="InterPro" id="IPR004441">
    <property type="entry name" value="rRNA_MeTrfase_TrmH"/>
</dbReference>
<organism evidence="5 6">
    <name type="scientific">Candidatus Gallilactobacillus intestinavium</name>
    <dbReference type="NCBI Taxonomy" id="2840838"/>
    <lineage>
        <taxon>Bacteria</taxon>
        <taxon>Bacillati</taxon>
        <taxon>Bacillota</taxon>
        <taxon>Bacilli</taxon>
        <taxon>Lactobacillales</taxon>
        <taxon>Lactobacillaceae</taxon>
        <taxon>Lactobacillaceae incertae sedis</taxon>
        <taxon>Candidatus Gallilactobacillus</taxon>
    </lineage>
</organism>
<dbReference type="Pfam" id="PF00588">
    <property type="entry name" value="SpoU_methylase"/>
    <property type="match status" value="1"/>
</dbReference>
<dbReference type="InterPro" id="IPR029064">
    <property type="entry name" value="Ribosomal_eL30-like_sf"/>
</dbReference>
<evidence type="ECO:0000256" key="1">
    <source>
        <dbReference type="ARBA" id="ARBA00007228"/>
    </source>
</evidence>
<dbReference type="InterPro" id="IPR029026">
    <property type="entry name" value="tRNA_m1G_MTases_N"/>
</dbReference>
<dbReference type="GO" id="GO:0005829">
    <property type="term" value="C:cytosol"/>
    <property type="evidence" value="ECO:0007669"/>
    <property type="project" value="TreeGrafter"/>
</dbReference>
<feature type="domain" description="RNA 2-O ribose methyltransferase substrate binding" evidence="4">
    <location>
        <begin position="7"/>
        <end position="82"/>
    </location>
</feature>
<dbReference type="PANTHER" id="PTHR46429">
    <property type="entry name" value="23S RRNA (GUANOSINE-2'-O-)-METHYLTRANSFERASE RLMB"/>
    <property type="match status" value="1"/>
</dbReference>
<evidence type="ECO:0000256" key="2">
    <source>
        <dbReference type="ARBA" id="ARBA00022603"/>
    </source>
</evidence>
<dbReference type="Gene3D" id="3.40.1280.10">
    <property type="match status" value="1"/>
</dbReference>
<dbReference type="GO" id="GO:0006396">
    <property type="term" value="P:RNA processing"/>
    <property type="evidence" value="ECO:0007669"/>
    <property type="project" value="InterPro"/>
</dbReference>
<protein>
    <submittedName>
        <fullName evidence="5">23S rRNA (Guanosine(2251)-2'-O)-methyltransferase RlmB</fullName>
    </submittedName>
</protein>
<accession>A0A9D9E694</accession>
<evidence type="ECO:0000313" key="6">
    <source>
        <dbReference type="Proteomes" id="UP000823614"/>
    </source>
</evidence>